<accession>A0A0B2UL76</accession>
<dbReference type="GeneID" id="26261809"/>
<dbReference type="VEuPathDB" id="MicrosporidiaDB:M896_051560"/>
<dbReference type="AlphaFoldDB" id="A0A0B2UL76"/>
<dbReference type="RefSeq" id="XP_014563789.1">
    <property type="nucleotide sequence ID" value="XM_014708303.1"/>
</dbReference>
<dbReference type="OrthoDB" id="2189368at2759"/>
<sequence>MIGCMRWNKRSVHGLNKYPKTILVVDMYGTTTNLMKDLVRCQVNGTQIDFEETQTHYSLVIVCNNRFKFRVDNPLSLVDCEIWFSRKAFSLDVFIDALHHYSECEIRNGV</sequence>
<dbReference type="InParanoid" id="A0A0B2UL76"/>
<dbReference type="Pfam" id="PF17025">
    <property type="entry name" value="DUF5099"/>
    <property type="match status" value="1"/>
</dbReference>
<dbReference type="HOGENOM" id="CLU_162190_0_0_1"/>
<dbReference type="Proteomes" id="UP000031056">
    <property type="component" value="Unassembled WGS sequence"/>
</dbReference>
<dbReference type="EMBL" id="JOKQ01000005">
    <property type="protein sequence ID" value="KHN69747.1"/>
    <property type="molecule type" value="Genomic_DNA"/>
</dbReference>
<evidence type="ECO:0000313" key="1">
    <source>
        <dbReference type="EMBL" id="KHN69747.1"/>
    </source>
</evidence>
<dbReference type="InterPro" id="IPR031503">
    <property type="entry name" value="DUF5099"/>
</dbReference>
<evidence type="ECO:0000313" key="2">
    <source>
        <dbReference type="Proteomes" id="UP000031056"/>
    </source>
</evidence>
<gene>
    <name evidence="1" type="ORF">M896_051560</name>
</gene>
<proteinExistence type="predicted"/>
<keyword evidence="2" id="KW-1185">Reference proteome</keyword>
<organism evidence="1 2">
    <name type="scientific">Ordospora colligata OC4</name>
    <dbReference type="NCBI Taxonomy" id="1354746"/>
    <lineage>
        <taxon>Eukaryota</taxon>
        <taxon>Fungi</taxon>
        <taxon>Fungi incertae sedis</taxon>
        <taxon>Microsporidia</taxon>
        <taxon>Ordosporidae</taxon>
        <taxon>Ordospora</taxon>
    </lineage>
</organism>
<name>A0A0B2UL76_9MICR</name>
<protein>
    <submittedName>
        <fullName evidence="1">Uncharacterized protein</fullName>
    </submittedName>
</protein>
<reference evidence="1 2" key="1">
    <citation type="journal article" date="2014" name="MBio">
        <title>The Ordospora colligata genome; evolution of extreme reduction in microsporidia and host-to-parasite horizontal gene transfer.</title>
        <authorList>
            <person name="Pombert J.-F."/>
            <person name="Haag K.L."/>
            <person name="Beidas S."/>
            <person name="Ebert D."/>
            <person name="Keeling P.J."/>
        </authorList>
    </citation>
    <scope>NUCLEOTIDE SEQUENCE [LARGE SCALE GENOMIC DNA]</scope>
    <source>
        <strain evidence="1 2">OC4</strain>
    </source>
</reference>
<comment type="caution">
    <text evidence="1">The sequence shown here is derived from an EMBL/GenBank/DDBJ whole genome shotgun (WGS) entry which is preliminary data.</text>
</comment>